<dbReference type="Gramene" id="Zm00001eb279290_T002">
    <property type="protein sequence ID" value="Zm00001eb279290_P002"/>
    <property type="gene ID" value="Zm00001eb279290"/>
</dbReference>
<dbReference type="InterPro" id="IPR008972">
    <property type="entry name" value="Cupredoxin"/>
</dbReference>
<evidence type="ECO:0000313" key="7">
    <source>
        <dbReference type="EnsemblPlants" id="Zm00001eb279290_P001"/>
    </source>
</evidence>
<evidence type="ECO:0007829" key="9">
    <source>
        <dbReference type="PeptideAtlas" id="A0A1D6LVG0"/>
    </source>
</evidence>
<dbReference type="SMR" id="A0A1D6LVG0"/>
<evidence type="ECO:0000256" key="4">
    <source>
        <dbReference type="SAM" id="SignalP"/>
    </source>
</evidence>
<dbReference type="OMA" id="AAYFITW"/>
<dbReference type="InterPro" id="IPR003245">
    <property type="entry name" value="Phytocyanin_dom"/>
</dbReference>
<dbReference type="eggNOG" id="ENOG502RZ8U">
    <property type="taxonomic scope" value="Eukaryota"/>
</dbReference>
<feature type="signal peptide" evidence="4">
    <location>
        <begin position="1"/>
        <end position="25"/>
    </location>
</feature>
<proteinExistence type="evidence at protein level"/>
<reference evidence="8" key="1">
    <citation type="journal article" date="2009" name="Science">
        <title>The B73 maize genome: complexity, diversity, and dynamics.</title>
        <authorList>
            <person name="Schnable P.S."/>
            <person name="Ware D."/>
            <person name="Fulton R.S."/>
            <person name="Stein J.C."/>
            <person name="Wei F."/>
            <person name="Pasternak S."/>
            <person name="Liang C."/>
            <person name="Zhang J."/>
            <person name="Fulton L."/>
            <person name="Graves T.A."/>
            <person name="Minx P."/>
            <person name="Reily A.D."/>
            <person name="Courtney L."/>
            <person name="Kruchowski S.S."/>
            <person name="Tomlinson C."/>
            <person name="Strong C."/>
            <person name="Delehaunty K."/>
            <person name="Fronick C."/>
            <person name="Courtney B."/>
            <person name="Rock S.M."/>
            <person name="Belter E."/>
            <person name="Du F."/>
            <person name="Kim K."/>
            <person name="Abbott R.M."/>
            <person name="Cotton M."/>
            <person name="Levy A."/>
            <person name="Marchetto P."/>
            <person name="Ochoa K."/>
            <person name="Jackson S.M."/>
            <person name="Gillam B."/>
            <person name="Chen W."/>
            <person name="Yan L."/>
            <person name="Higginbotham J."/>
            <person name="Cardenas M."/>
            <person name="Waligorski J."/>
            <person name="Applebaum E."/>
            <person name="Phelps L."/>
            <person name="Falcone J."/>
            <person name="Kanchi K."/>
            <person name="Thane T."/>
            <person name="Scimone A."/>
            <person name="Thane N."/>
            <person name="Henke J."/>
            <person name="Wang T."/>
            <person name="Ruppert J."/>
            <person name="Shah N."/>
            <person name="Rotter K."/>
            <person name="Hodges J."/>
            <person name="Ingenthron E."/>
            <person name="Cordes M."/>
            <person name="Kohlberg S."/>
            <person name="Sgro J."/>
            <person name="Delgado B."/>
            <person name="Mead K."/>
            <person name="Chinwalla A."/>
            <person name="Leonard S."/>
            <person name="Crouse K."/>
            <person name="Collura K."/>
            <person name="Kudrna D."/>
            <person name="Currie J."/>
            <person name="He R."/>
            <person name="Angelova A."/>
            <person name="Rajasekar S."/>
            <person name="Mueller T."/>
            <person name="Lomeli R."/>
            <person name="Scara G."/>
            <person name="Ko A."/>
            <person name="Delaney K."/>
            <person name="Wissotski M."/>
            <person name="Lopez G."/>
            <person name="Campos D."/>
            <person name="Braidotti M."/>
            <person name="Ashley E."/>
            <person name="Golser W."/>
            <person name="Kim H."/>
            <person name="Lee S."/>
            <person name="Lin J."/>
            <person name="Dujmic Z."/>
            <person name="Kim W."/>
            <person name="Talag J."/>
            <person name="Zuccolo A."/>
            <person name="Fan C."/>
            <person name="Sebastian A."/>
            <person name="Kramer M."/>
            <person name="Spiegel L."/>
            <person name="Nascimento L."/>
            <person name="Zutavern T."/>
            <person name="Miller B."/>
            <person name="Ambroise C."/>
            <person name="Muller S."/>
            <person name="Spooner W."/>
            <person name="Narechania A."/>
            <person name="Ren L."/>
            <person name="Wei S."/>
            <person name="Kumari S."/>
            <person name="Faga B."/>
            <person name="Levy M.J."/>
            <person name="McMahan L."/>
            <person name="Van Buren P."/>
            <person name="Vaughn M.W."/>
            <person name="Ying K."/>
            <person name="Yeh C.-T."/>
            <person name="Emrich S.J."/>
            <person name="Jia Y."/>
            <person name="Kalyanaraman A."/>
            <person name="Hsia A.-P."/>
            <person name="Barbazuk W.B."/>
            <person name="Baucom R.S."/>
            <person name="Brutnell T.P."/>
            <person name="Carpita N.C."/>
            <person name="Chaparro C."/>
            <person name="Chia J.-M."/>
            <person name="Deragon J.-M."/>
            <person name="Estill J.C."/>
            <person name="Fu Y."/>
            <person name="Jeddeloh J.A."/>
            <person name="Han Y."/>
            <person name="Lee H."/>
            <person name="Li P."/>
            <person name="Lisch D.R."/>
            <person name="Liu S."/>
            <person name="Liu Z."/>
            <person name="Nagel D.H."/>
            <person name="McCann M.C."/>
            <person name="SanMiguel P."/>
            <person name="Myers A.M."/>
            <person name="Nettleton D."/>
            <person name="Nguyen J."/>
            <person name="Penning B.W."/>
            <person name="Ponnala L."/>
            <person name="Schneider K.L."/>
            <person name="Schwartz D.C."/>
            <person name="Sharma A."/>
            <person name="Soderlund C."/>
            <person name="Springer N.M."/>
            <person name="Sun Q."/>
            <person name="Wang H."/>
            <person name="Waterman M."/>
            <person name="Westerman R."/>
            <person name="Wolfgruber T.K."/>
            <person name="Yang L."/>
            <person name="Yu Y."/>
            <person name="Zhang L."/>
            <person name="Zhou S."/>
            <person name="Zhu Q."/>
            <person name="Bennetzen J.L."/>
            <person name="Dawe R.K."/>
            <person name="Jiang J."/>
            <person name="Jiang N."/>
            <person name="Presting G.G."/>
            <person name="Wessler S.R."/>
            <person name="Aluru S."/>
            <person name="Martienssen R.A."/>
            <person name="Clifton S.W."/>
            <person name="McCombie W.R."/>
            <person name="Wing R.A."/>
            <person name="Wilson R.K."/>
        </authorList>
    </citation>
    <scope>NUCLEOTIDE SEQUENCE [LARGE SCALE GENOMIC DNA]</scope>
    <source>
        <strain evidence="8">cv. B73</strain>
    </source>
</reference>
<dbReference type="GeneID" id="100283202"/>
<evidence type="ECO:0000259" key="5">
    <source>
        <dbReference type="PROSITE" id="PS51485"/>
    </source>
</evidence>
<dbReference type="PROSITE" id="PS51485">
    <property type="entry name" value="PHYTOCYANIN"/>
    <property type="match status" value="1"/>
</dbReference>
<organism evidence="6">
    <name type="scientific">Zea mays</name>
    <name type="common">Maize</name>
    <dbReference type="NCBI Taxonomy" id="4577"/>
    <lineage>
        <taxon>Eukaryota</taxon>
        <taxon>Viridiplantae</taxon>
        <taxon>Streptophyta</taxon>
        <taxon>Embryophyta</taxon>
        <taxon>Tracheophyta</taxon>
        <taxon>Spermatophyta</taxon>
        <taxon>Magnoliopsida</taxon>
        <taxon>Liliopsida</taxon>
        <taxon>Poales</taxon>
        <taxon>Poaceae</taxon>
        <taxon>PACMAD clade</taxon>
        <taxon>Panicoideae</taxon>
        <taxon>Andropogonodae</taxon>
        <taxon>Andropogoneae</taxon>
        <taxon>Tripsacinae</taxon>
        <taxon>Zea</taxon>
    </lineage>
</organism>
<dbReference type="EMBL" id="CM000782">
    <property type="protein sequence ID" value="AQK83256.1"/>
    <property type="molecule type" value="Genomic_DNA"/>
</dbReference>
<feature type="region of interest" description="Disordered" evidence="3">
    <location>
        <begin position="139"/>
        <end position="189"/>
    </location>
</feature>
<keyword evidence="1" id="KW-0479">Metal-binding</keyword>
<dbReference type="KEGG" id="zma:100283202"/>
<evidence type="ECO:0000256" key="2">
    <source>
        <dbReference type="ARBA" id="ARBA00023180"/>
    </source>
</evidence>
<dbReference type="GO" id="GO:0005886">
    <property type="term" value="C:plasma membrane"/>
    <property type="evidence" value="ECO:0000318"/>
    <property type="project" value="GO_Central"/>
</dbReference>
<name>A0A1D6LVG0_MAIZE</name>
<evidence type="ECO:0000256" key="3">
    <source>
        <dbReference type="SAM" id="MobiDB-lite"/>
    </source>
</evidence>
<dbReference type="PANTHER" id="PTHR33021">
    <property type="entry name" value="BLUE COPPER PROTEIN"/>
    <property type="match status" value="1"/>
</dbReference>
<dbReference type="GO" id="GO:0046872">
    <property type="term" value="F:metal ion binding"/>
    <property type="evidence" value="ECO:0007669"/>
    <property type="project" value="UniProtKB-KW"/>
</dbReference>
<dbReference type="PaxDb" id="4577-GRMZM2G122302_P01"/>
<dbReference type="RefSeq" id="NP_001152236.2">
    <property type="nucleotide sequence ID" value="NM_001158764.2"/>
</dbReference>
<dbReference type="CDD" id="cd04216">
    <property type="entry name" value="Phytocyanin"/>
    <property type="match status" value="1"/>
</dbReference>
<keyword evidence="8" id="KW-1185">Reference proteome</keyword>
<dbReference type="OrthoDB" id="206968at2759"/>
<accession>A0A1D6LVG0</accession>
<dbReference type="Proteomes" id="UP000007305">
    <property type="component" value="Chromosome 6"/>
</dbReference>
<dbReference type="Gramene" id="Zm00001eb279290_T001">
    <property type="protein sequence ID" value="Zm00001eb279290_P001"/>
    <property type="gene ID" value="Zm00001eb279290"/>
</dbReference>
<reference evidence="7" key="3">
    <citation type="submission" date="2019-07" db="EMBL/GenBank/DDBJ databases">
        <authorList>
            <person name="Seetharam A."/>
            <person name="Woodhouse M."/>
            <person name="Cannon E."/>
        </authorList>
    </citation>
    <scope>NUCLEOTIDE SEQUENCE [LARGE SCALE GENOMIC DNA]</scope>
    <source>
        <strain evidence="7">cv. B73</strain>
    </source>
</reference>
<reference evidence="6" key="2">
    <citation type="submission" date="2015-12" db="EMBL/GenBank/DDBJ databases">
        <title>Update maize B73 reference genome by single molecule sequencing technologies.</title>
        <authorList>
            <consortium name="Maize Genome Sequencing Project"/>
            <person name="Ware D."/>
        </authorList>
    </citation>
    <scope>NUCLEOTIDE SEQUENCE</scope>
    <source>
        <tissue evidence="6">Seedling</tissue>
    </source>
</reference>
<feature type="chain" id="PRO_5010806768" evidence="4">
    <location>
        <begin position="26"/>
        <end position="213"/>
    </location>
</feature>
<gene>
    <name evidence="7" type="primary">LOC100283202</name>
    <name evidence="6" type="ORF">ZEAMMB73_Zm00001d037194</name>
</gene>
<evidence type="ECO:0000256" key="1">
    <source>
        <dbReference type="ARBA" id="ARBA00022723"/>
    </source>
</evidence>
<dbReference type="STRING" id="4577.A0A1D6LVG0"/>
<dbReference type="PANTHER" id="PTHR33021:SF193">
    <property type="entry name" value="OS06G0218600 PROTEIN"/>
    <property type="match status" value="1"/>
</dbReference>
<dbReference type="ExpressionAtlas" id="A0A1D6LVG0">
    <property type="expression patterns" value="baseline and differential"/>
</dbReference>
<feature type="domain" description="Phytocyanin" evidence="5">
    <location>
        <begin position="26"/>
        <end position="125"/>
    </location>
</feature>
<dbReference type="InterPro" id="IPR039391">
    <property type="entry name" value="Phytocyanin-like"/>
</dbReference>
<keyword evidence="4" id="KW-0732">Signal</keyword>
<dbReference type="SUPFAM" id="SSF49503">
    <property type="entry name" value="Cupredoxins"/>
    <property type="match status" value="1"/>
</dbReference>
<feature type="compositionally biased region" description="Low complexity" evidence="3">
    <location>
        <begin position="139"/>
        <end position="164"/>
    </location>
</feature>
<dbReference type="EnsemblPlants" id="Zm00001eb279290_T001">
    <property type="protein sequence ID" value="Zm00001eb279290_P001"/>
    <property type="gene ID" value="Zm00001eb279290"/>
</dbReference>
<dbReference type="AlphaFoldDB" id="A0A1D6LVG0"/>
<evidence type="ECO:0000313" key="8">
    <source>
        <dbReference type="Proteomes" id="UP000007305"/>
    </source>
</evidence>
<keyword evidence="2" id="KW-0325">Glycoprotein</keyword>
<keyword evidence="9" id="KW-1267">Proteomics identification</keyword>
<dbReference type="FunFam" id="2.60.40.420:FF:000003">
    <property type="entry name" value="Blue copper"/>
    <property type="match status" value="1"/>
</dbReference>
<dbReference type="EnsemblPlants" id="Zm00001eb279290_T002">
    <property type="protein sequence ID" value="Zm00001eb279290_P002"/>
    <property type="gene ID" value="Zm00001eb279290"/>
</dbReference>
<sequence>MASGGASSLALAALLLVSCASAAVATKYTVGDASGWTTTGDYATWASGKKFKVGDSLEFKYAGGAHTVDEVSAADYAACSSSNALSTDSAGATTVTLKTAGKHYFICGVAGHCSSGMKLVVDVAKAVAAPAPAPAAAAAPAPAADTAPDAPDTTPSTPTSPSSSGGRTPKSPDTTVLSPPDKKSTSSGATGLSAAAWAGLGLAGLVAVHLGAF</sequence>
<reference evidence="7" key="4">
    <citation type="submission" date="2021-05" db="UniProtKB">
        <authorList>
            <consortium name="EnsemblPlants"/>
        </authorList>
    </citation>
    <scope>IDENTIFICATION</scope>
    <source>
        <strain evidence="7">cv. B73</strain>
    </source>
</reference>
<evidence type="ECO:0000313" key="6">
    <source>
        <dbReference type="EMBL" id="AQK83256.1"/>
    </source>
</evidence>
<protein>
    <submittedName>
        <fullName evidence="6">Blue copper protein</fullName>
    </submittedName>
</protein>
<dbReference type="Gene3D" id="2.60.40.420">
    <property type="entry name" value="Cupredoxins - blue copper proteins"/>
    <property type="match status" value="1"/>
</dbReference>
<dbReference type="GO" id="GO:0009055">
    <property type="term" value="F:electron transfer activity"/>
    <property type="evidence" value="ECO:0007669"/>
    <property type="project" value="InterPro"/>
</dbReference>
<dbReference type="Pfam" id="PF02298">
    <property type="entry name" value="Cu_bind_like"/>
    <property type="match status" value="1"/>
</dbReference>